<dbReference type="VEuPathDB" id="FungiDB:MAPG_05302"/>
<evidence type="ECO:0000256" key="1">
    <source>
        <dbReference type="SAM" id="SignalP"/>
    </source>
</evidence>
<evidence type="ECO:0008006" key="5">
    <source>
        <dbReference type="Google" id="ProtNLM"/>
    </source>
</evidence>
<reference evidence="3" key="5">
    <citation type="submission" date="2015-06" db="UniProtKB">
        <authorList>
            <consortium name="EnsemblFungi"/>
        </authorList>
    </citation>
    <scope>IDENTIFICATION</scope>
    <source>
        <strain evidence="3">ATCC 64411</strain>
    </source>
</reference>
<dbReference type="OMA" id="MYFQSFA"/>
<dbReference type="Proteomes" id="UP000011715">
    <property type="component" value="Unassembled WGS sequence"/>
</dbReference>
<feature type="signal peptide" evidence="1">
    <location>
        <begin position="1"/>
        <end position="16"/>
    </location>
</feature>
<keyword evidence="1" id="KW-0732">Signal</keyword>
<dbReference type="PANTHER" id="PTHR38849">
    <property type="entry name" value="SMALL SECRETED PROTEIN"/>
    <property type="match status" value="1"/>
</dbReference>
<accession>A0A0C4DZ14</accession>
<dbReference type="AlphaFoldDB" id="A0A0C4DZ14"/>
<dbReference type="EMBL" id="GL876969">
    <property type="protein sequence ID" value="KLU86286.1"/>
    <property type="molecule type" value="Genomic_DNA"/>
</dbReference>
<reference evidence="2" key="2">
    <citation type="submission" date="2010-05" db="EMBL/GenBank/DDBJ databases">
        <title>The Genome Sequence of Magnaporthe poae strain ATCC 64411.</title>
        <authorList>
            <consortium name="The Broad Institute Genome Sequencing Platform"/>
            <consortium name="Broad Institute Genome Sequencing Center for Infectious Disease"/>
            <person name="Ma L.-J."/>
            <person name="Dead R."/>
            <person name="Young S."/>
            <person name="Zeng Q."/>
            <person name="Koehrsen M."/>
            <person name="Alvarado L."/>
            <person name="Berlin A."/>
            <person name="Chapman S.B."/>
            <person name="Chen Z."/>
            <person name="Freedman E."/>
            <person name="Gellesch M."/>
            <person name="Goldberg J."/>
            <person name="Griggs A."/>
            <person name="Gujja S."/>
            <person name="Heilman E.R."/>
            <person name="Heiman D."/>
            <person name="Hepburn T."/>
            <person name="Howarth C."/>
            <person name="Jen D."/>
            <person name="Larson L."/>
            <person name="Mehta T."/>
            <person name="Neiman D."/>
            <person name="Pearson M."/>
            <person name="Roberts A."/>
            <person name="Saif S."/>
            <person name="Shea T."/>
            <person name="Shenoy N."/>
            <person name="Sisk P."/>
            <person name="Stolte C."/>
            <person name="Sykes S."/>
            <person name="Walk T."/>
            <person name="White J."/>
            <person name="Yandava C."/>
            <person name="Haas B."/>
            <person name="Nusbaum C."/>
            <person name="Birren B."/>
        </authorList>
    </citation>
    <scope>NUCLEOTIDE SEQUENCE</scope>
    <source>
        <strain evidence="2">ATCC 64411</strain>
    </source>
</reference>
<evidence type="ECO:0000313" key="2">
    <source>
        <dbReference type="EMBL" id="KLU86286.1"/>
    </source>
</evidence>
<evidence type="ECO:0000313" key="3">
    <source>
        <dbReference type="EnsemblFungi" id="MAPG_05302T0"/>
    </source>
</evidence>
<feature type="chain" id="PRO_5009385521" description="Small secreted protein" evidence="1">
    <location>
        <begin position="17"/>
        <end position="167"/>
    </location>
</feature>
<organism evidence="3 4">
    <name type="scientific">Magnaporthiopsis poae (strain ATCC 64411 / 73-15)</name>
    <name type="common">Kentucky bluegrass fungus</name>
    <name type="synonym">Magnaporthe poae</name>
    <dbReference type="NCBI Taxonomy" id="644358"/>
    <lineage>
        <taxon>Eukaryota</taxon>
        <taxon>Fungi</taxon>
        <taxon>Dikarya</taxon>
        <taxon>Ascomycota</taxon>
        <taxon>Pezizomycotina</taxon>
        <taxon>Sordariomycetes</taxon>
        <taxon>Sordariomycetidae</taxon>
        <taxon>Magnaporthales</taxon>
        <taxon>Magnaporthaceae</taxon>
        <taxon>Magnaporthiopsis</taxon>
    </lineage>
</organism>
<name>A0A0C4DZ14_MAGP6</name>
<sequence length="167" mass="17201">MKFILFAALLGLGVTAAPLDRRAAVFTAKKTYNQLSISGGRAGNAKAEALAKLAGLPADLRSVDKADLSFLDSVNKIANKAETGAFNPAIAAAVPGAAKEALDNGKTKNKVLKLTATVLKLQAQQAQGQNVAAKLAEEQKKLDNNIAKDVAAAGKPSTALQFTASTK</sequence>
<dbReference type="EnsemblFungi" id="MAPG_05302T0">
    <property type="protein sequence ID" value="MAPG_05302T0"/>
    <property type="gene ID" value="MAPG_05302"/>
</dbReference>
<dbReference type="OrthoDB" id="2151417at2759"/>
<gene>
    <name evidence="2" type="ORF">MAPG_05302</name>
</gene>
<evidence type="ECO:0000313" key="4">
    <source>
        <dbReference type="Proteomes" id="UP000011715"/>
    </source>
</evidence>
<proteinExistence type="predicted"/>
<reference evidence="4" key="1">
    <citation type="submission" date="2010-05" db="EMBL/GenBank/DDBJ databases">
        <title>The genome sequence of Magnaporthe poae strain ATCC 64411.</title>
        <authorList>
            <person name="Ma L.-J."/>
            <person name="Dead R."/>
            <person name="Young S."/>
            <person name="Zeng Q."/>
            <person name="Koehrsen M."/>
            <person name="Alvarado L."/>
            <person name="Berlin A."/>
            <person name="Chapman S.B."/>
            <person name="Chen Z."/>
            <person name="Freedman E."/>
            <person name="Gellesch M."/>
            <person name="Goldberg J."/>
            <person name="Griggs A."/>
            <person name="Gujja S."/>
            <person name="Heilman E.R."/>
            <person name="Heiman D."/>
            <person name="Hepburn T."/>
            <person name="Howarth C."/>
            <person name="Jen D."/>
            <person name="Larson L."/>
            <person name="Mehta T."/>
            <person name="Neiman D."/>
            <person name="Pearson M."/>
            <person name="Roberts A."/>
            <person name="Saif S."/>
            <person name="Shea T."/>
            <person name="Shenoy N."/>
            <person name="Sisk P."/>
            <person name="Stolte C."/>
            <person name="Sykes S."/>
            <person name="Walk T."/>
            <person name="White J."/>
            <person name="Yandava C."/>
            <person name="Haas B."/>
            <person name="Nusbaum C."/>
            <person name="Birren B."/>
        </authorList>
    </citation>
    <scope>NUCLEOTIDE SEQUENCE [LARGE SCALE GENOMIC DNA]</scope>
    <source>
        <strain evidence="4">ATCC 64411 / 73-15</strain>
    </source>
</reference>
<dbReference type="eggNOG" id="ENOG502SA5Y">
    <property type="taxonomic scope" value="Eukaryota"/>
</dbReference>
<reference evidence="3" key="4">
    <citation type="journal article" date="2015" name="G3 (Bethesda)">
        <title>Genome sequences of three phytopathogenic species of the Magnaporthaceae family of fungi.</title>
        <authorList>
            <person name="Okagaki L.H."/>
            <person name="Nunes C.C."/>
            <person name="Sailsbery J."/>
            <person name="Clay B."/>
            <person name="Brown D."/>
            <person name="John T."/>
            <person name="Oh Y."/>
            <person name="Young N."/>
            <person name="Fitzgerald M."/>
            <person name="Haas B.J."/>
            <person name="Zeng Q."/>
            <person name="Young S."/>
            <person name="Adiconis X."/>
            <person name="Fan L."/>
            <person name="Levin J.Z."/>
            <person name="Mitchell T.K."/>
            <person name="Okubara P.A."/>
            <person name="Farman M.L."/>
            <person name="Kohn L.M."/>
            <person name="Birren B."/>
            <person name="Ma L.-J."/>
            <person name="Dean R.A."/>
        </authorList>
    </citation>
    <scope>NUCLEOTIDE SEQUENCE</scope>
    <source>
        <strain evidence="3">ATCC 64411 / 73-15</strain>
    </source>
</reference>
<keyword evidence="4" id="KW-1185">Reference proteome</keyword>
<dbReference type="EMBL" id="ADBL01001254">
    <property type="status" value="NOT_ANNOTATED_CDS"/>
    <property type="molecule type" value="Genomic_DNA"/>
</dbReference>
<protein>
    <recommendedName>
        <fullName evidence="5">Small secreted protein</fullName>
    </recommendedName>
</protein>
<dbReference type="PANTHER" id="PTHR38849:SF1">
    <property type="entry name" value="SMALL SECRETED PROTEIN"/>
    <property type="match status" value="1"/>
</dbReference>
<reference evidence="2" key="3">
    <citation type="submission" date="2011-03" db="EMBL/GenBank/DDBJ databases">
        <title>Annotation of Magnaporthe poae ATCC 64411.</title>
        <authorList>
            <person name="Ma L.-J."/>
            <person name="Dead R."/>
            <person name="Young S.K."/>
            <person name="Zeng Q."/>
            <person name="Gargeya S."/>
            <person name="Fitzgerald M."/>
            <person name="Haas B."/>
            <person name="Abouelleil A."/>
            <person name="Alvarado L."/>
            <person name="Arachchi H.M."/>
            <person name="Berlin A."/>
            <person name="Brown A."/>
            <person name="Chapman S.B."/>
            <person name="Chen Z."/>
            <person name="Dunbar C."/>
            <person name="Freedman E."/>
            <person name="Gearin G."/>
            <person name="Gellesch M."/>
            <person name="Goldberg J."/>
            <person name="Griggs A."/>
            <person name="Gujja S."/>
            <person name="Heiman D."/>
            <person name="Howarth C."/>
            <person name="Larson L."/>
            <person name="Lui A."/>
            <person name="MacDonald P.J.P."/>
            <person name="Mehta T."/>
            <person name="Montmayeur A."/>
            <person name="Murphy C."/>
            <person name="Neiman D."/>
            <person name="Pearson M."/>
            <person name="Priest M."/>
            <person name="Roberts A."/>
            <person name="Saif S."/>
            <person name="Shea T."/>
            <person name="Shenoy N."/>
            <person name="Sisk P."/>
            <person name="Stolte C."/>
            <person name="Sykes S."/>
            <person name="Yandava C."/>
            <person name="Wortman J."/>
            <person name="Nusbaum C."/>
            <person name="Birren B."/>
        </authorList>
    </citation>
    <scope>NUCLEOTIDE SEQUENCE</scope>
    <source>
        <strain evidence="2">ATCC 64411</strain>
    </source>
</reference>